<dbReference type="SUPFAM" id="SSF51569">
    <property type="entry name" value="Aldolase"/>
    <property type="match status" value="1"/>
</dbReference>
<keyword evidence="2" id="KW-1185">Reference proteome</keyword>
<evidence type="ECO:0000313" key="1">
    <source>
        <dbReference type="EMBL" id="MFC4589870.1"/>
    </source>
</evidence>
<sequence>MSSTGQPGRRAVRIGTITVGEGPAVVVEGPAGAGQGADARWLSLRDRTHDGAVAEARAAWQGPLLVEPGSAGDLPAVAEHADAVVVGAGWTGDPSLLRAAARLGLPVVVQRCPGDSLDAWLDAAGHCAAEGGGDVVLCEGGGPAHPVADLALLRAAGRRTGRPVLAALGEDAGLAAAEVSAG</sequence>
<gene>
    <name evidence="1" type="ORF">ACFO8L_27530</name>
</gene>
<evidence type="ECO:0000313" key="2">
    <source>
        <dbReference type="Proteomes" id="UP001595891"/>
    </source>
</evidence>
<comment type="caution">
    <text evidence="1">The sequence shown here is derived from an EMBL/GenBank/DDBJ whole genome shotgun (WGS) entry which is preliminary data.</text>
</comment>
<name>A0ABV9EMI0_9ACTN</name>
<dbReference type="PANTHER" id="PTHR43018:SF2">
    <property type="entry name" value="PHOSPHO-2-DEHYDRO-3-DEOXYHEPTONATE ALDOLASE"/>
    <property type="match status" value="1"/>
</dbReference>
<proteinExistence type="predicted"/>
<dbReference type="EMBL" id="JBHSFN010000018">
    <property type="protein sequence ID" value="MFC4589870.1"/>
    <property type="molecule type" value="Genomic_DNA"/>
</dbReference>
<accession>A0ABV9EMI0</accession>
<dbReference type="Proteomes" id="UP001595891">
    <property type="component" value="Unassembled WGS sequence"/>
</dbReference>
<dbReference type="InterPro" id="IPR052899">
    <property type="entry name" value="Class-I_DAHP_synthase"/>
</dbReference>
<organism evidence="1 2">
    <name type="scientific">Sphaerisporangium corydalis</name>
    <dbReference type="NCBI Taxonomy" id="1441875"/>
    <lineage>
        <taxon>Bacteria</taxon>
        <taxon>Bacillati</taxon>
        <taxon>Actinomycetota</taxon>
        <taxon>Actinomycetes</taxon>
        <taxon>Streptosporangiales</taxon>
        <taxon>Streptosporangiaceae</taxon>
        <taxon>Sphaerisporangium</taxon>
    </lineage>
</organism>
<dbReference type="InterPro" id="IPR013785">
    <property type="entry name" value="Aldolase_TIM"/>
</dbReference>
<feature type="non-terminal residue" evidence="1">
    <location>
        <position position="182"/>
    </location>
</feature>
<dbReference type="Gene3D" id="3.20.20.70">
    <property type="entry name" value="Aldolase class I"/>
    <property type="match status" value="1"/>
</dbReference>
<protein>
    <submittedName>
        <fullName evidence="1">3-deoxy-D-arabinoheptulosonate-7-phosphate synthase</fullName>
    </submittedName>
</protein>
<reference evidence="2" key="1">
    <citation type="journal article" date="2019" name="Int. J. Syst. Evol. Microbiol.">
        <title>The Global Catalogue of Microorganisms (GCM) 10K type strain sequencing project: providing services to taxonomists for standard genome sequencing and annotation.</title>
        <authorList>
            <consortium name="The Broad Institute Genomics Platform"/>
            <consortium name="The Broad Institute Genome Sequencing Center for Infectious Disease"/>
            <person name="Wu L."/>
            <person name="Ma J."/>
        </authorList>
    </citation>
    <scope>NUCLEOTIDE SEQUENCE [LARGE SCALE GENOMIC DNA]</scope>
    <source>
        <strain evidence="2">CCUG 49560</strain>
    </source>
</reference>
<dbReference type="PANTHER" id="PTHR43018">
    <property type="entry name" value="PHOSPHO-2-DEHYDRO-3-DEOXYHEPTONATE ALDOLASE"/>
    <property type="match status" value="1"/>
</dbReference>